<dbReference type="GeneID" id="39473910"/>
<keyword evidence="1" id="KW-0614">Plasmid</keyword>
<protein>
    <submittedName>
        <fullName evidence="1">Uncharacterized protein</fullName>
    </submittedName>
</protein>
<evidence type="ECO:0000313" key="1">
    <source>
        <dbReference type="EMBL" id="AXH59557.1"/>
    </source>
</evidence>
<dbReference type="EMBL" id="CP031226">
    <property type="protein sequence ID" value="AXH59557.1"/>
    <property type="molecule type" value="Genomic_DNA"/>
</dbReference>
<accession>A0AAD0M4J3</accession>
<dbReference type="Proteomes" id="UP000006426">
    <property type="component" value="Plasmid pmppla107"/>
</dbReference>
<reference evidence="1 2" key="1">
    <citation type="journal article" date="2011" name="PLoS Pathog.">
        <title>Dynamic evolution of pathogenicity revealed by sequencing and comparative genomics of 19 Pseudomonas syringae isolates.</title>
        <authorList>
            <person name="Baltrus D.A."/>
            <person name="Nishimura M.T."/>
            <person name="Romanchuk A."/>
            <person name="Chang J.H."/>
            <person name="Mukhtar M.S."/>
            <person name="Cherkis K."/>
            <person name="Roach J."/>
            <person name="Grant S.R."/>
            <person name="Jones C.D."/>
            <person name="Dangl J.L."/>
        </authorList>
    </citation>
    <scope>NUCLEOTIDE SEQUENCE [LARGE SCALE GENOMIC DNA]</scope>
    <source>
        <strain evidence="1 2">M301315</strain>
    </source>
</reference>
<dbReference type="AlphaFoldDB" id="A0AAD0M4J3"/>
<evidence type="ECO:0000313" key="2">
    <source>
        <dbReference type="Proteomes" id="UP000006426"/>
    </source>
</evidence>
<sequence>MSTYPGLPSYVRVGSDVSLDFKNLAYIHLVEGEIQQEARDFLLWVMEHHGVDDLSATFERLRAADPRLGESAPKLQGEGDFFAGTLALAALKDIAPFAHIIEQADTDKVRRYLMAWGPAVDVDVVQLLKGKGDLPLKAFCELYDMDSEQLAIKVVADDCVAGYDVIAKESPKDIESALSHFPYNPLTAIRSHIGHQPGIISRIELRHRFKNQVVMINGDDGAIDPSKPVVLRPGVPFNWESIGALDQKLRVFPGYLPMLREDAIELAADLSFYASLAKVHTAEQLQVIAKLMEDFMVAGVPSVDLLMAGIMNFAGYGTKKYLELAPEYRESLYPKLLLDSLSSIADSLQITGDQLAQCHRNKLFQLQKLIDKDTTRTLEALCTQPAQWHGLYLATGDRKYLKHLSGRIESVFSSDLGL</sequence>
<organism evidence="1 2">
    <name type="scientific">Pseudomonas amygdali pv. lachrymans str. M301315</name>
    <dbReference type="NCBI Taxonomy" id="629260"/>
    <lineage>
        <taxon>Bacteria</taxon>
        <taxon>Pseudomonadati</taxon>
        <taxon>Pseudomonadota</taxon>
        <taxon>Gammaproteobacteria</taxon>
        <taxon>Pseudomonadales</taxon>
        <taxon>Pseudomonadaceae</taxon>
        <taxon>Pseudomonas</taxon>
        <taxon>Pseudomonas amygdali</taxon>
    </lineage>
</organism>
<dbReference type="RefSeq" id="WP_005742231.1">
    <property type="nucleotide sequence ID" value="NZ_CP031226.1"/>
</dbReference>
<geneLocation type="plasmid" evidence="2">
    <name>pmppla107</name>
</geneLocation>
<gene>
    <name evidence="1" type="ORF">PLA107_030495</name>
</gene>
<name>A0AAD0M4J3_PSEAV</name>
<proteinExistence type="predicted"/>